<evidence type="ECO:0000313" key="7">
    <source>
        <dbReference type="EMBL" id="SFJ95093.1"/>
    </source>
</evidence>
<accession>A0A1I3VJD9</accession>
<evidence type="ECO:0000313" key="8">
    <source>
        <dbReference type="Proteomes" id="UP000198670"/>
    </source>
</evidence>
<feature type="transmembrane region" description="Helical" evidence="5">
    <location>
        <begin position="6"/>
        <end position="25"/>
    </location>
</feature>
<evidence type="ECO:0000256" key="4">
    <source>
        <dbReference type="ARBA" id="ARBA00023136"/>
    </source>
</evidence>
<dbReference type="AlphaFoldDB" id="A0A1I3VJD9"/>
<dbReference type="RefSeq" id="WP_090632468.1">
    <property type="nucleotide sequence ID" value="NZ_FOQO01000017.1"/>
</dbReference>
<gene>
    <name evidence="7" type="ORF">SAMN05444682_11725</name>
</gene>
<keyword evidence="3 5" id="KW-1133">Transmembrane helix</keyword>
<evidence type="ECO:0000256" key="2">
    <source>
        <dbReference type="ARBA" id="ARBA00022692"/>
    </source>
</evidence>
<feature type="domain" description="Sodium/calcium exchanger membrane region" evidence="6">
    <location>
        <begin position="186"/>
        <end position="327"/>
    </location>
</feature>
<proteinExistence type="predicted"/>
<feature type="domain" description="Sodium/calcium exchanger membrane region" evidence="6">
    <location>
        <begin position="11"/>
        <end position="130"/>
    </location>
</feature>
<feature type="transmembrane region" description="Helical" evidence="5">
    <location>
        <begin position="184"/>
        <end position="202"/>
    </location>
</feature>
<dbReference type="Pfam" id="PF01699">
    <property type="entry name" value="Na_Ca_ex"/>
    <property type="match status" value="2"/>
</dbReference>
<dbReference type="Proteomes" id="UP000198670">
    <property type="component" value="Unassembled WGS sequence"/>
</dbReference>
<evidence type="ECO:0000256" key="5">
    <source>
        <dbReference type="SAM" id="Phobius"/>
    </source>
</evidence>
<name>A0A1I3VJD9_9SPHI</name>
<keyword evidence="8" id="KW-1185">Reference proteome</keyword>
<feature type="transmembrane region" description="Helical" evidence="5">
    <location>
        <begin position="315"/>
        <end position="332"/>
    </location>
</feature>
<feature type="transmembrane region" description="Helical" evidence="5">
    <location>
        <begin position="37"/>
        <end position="54"/>
    </location>
</feature>
<evidence type="ECO:0000259" key="6">
    <source>
        <dbReference type="Pfam" id="PF01699"/>
    </source>
</evidence>
<organism evidence="7 8">
    <name type="scientific">Parapedobacter indicus</name>
    <dbReference type="NCBI Taxonomy" id="1477437"/>
    <lineage>
        <taxon>Bacteria</taxon>
        <taxon>Pseudomonadati</taxon>
        <taxon>Bacteroidota</taxon>
        <taxon>Sphingobacteriia</taxon>
        <taxon>Sphingobacteriales</taxon>
        <taxon>Sphingobacteriaceae</taxon>
        <taxon>Parapedobacter</taxon>
    </lineage>
</organism>
<dbReference type="OrthoDB" id="153124at2"/>
<protein>
    <submittedName>
        <fullName evidence="7">Cation:H+ antiporter</fullName>
    </submittedName>
</protein>
<feature type="transmembrane region" description="Helical" evidence="5">
    <location>
        <begin position="282"/>
        <end position="303"/>
    </location>
</feature>
<dbReference type="InterPro" id="IPR004837">
    <property type="entry name" value="NaCa_Exmemb"/>
</dbReference>
<feature type="transmembrane region" description="Helical" evidence="5">
    <location>
        <begin position="145"/>
        <end position="163"/>
    </location>
</feature>
<dbReference type="GO" id="GO:0055085">
    <property type="term" value="P:transmembrane transport"/>
    <property type="evidence" value="ECO:0007669"/>
    <property type="project" value="InterPro"/>
</dbReference>
<keyword evidence="4 5" id="KW-0472">Membrane</keyword>
<feature type="transmembrane region" description="Helical" evidence="5">
    <location>
        <begin position="114"/>
        <end position="133"/>
    </location>
</feature>
<comment type="subcellular location">
    <subcellularLocation>
        <location evidence="1">Membrane</location>
        <topology evidence="1">Multi-pass membrane protein</topology>
    </subcellularLocation>
</comment>
<reference evidence="7 8" key="1">
    <citation type="submission" date="2016-10" db="EMBL/GenBank/DDBJ databases">
        <authorList>
            <person name="de Groot N.N."/>
        </authorList>
    </citation>
    <scope>NUCLEOTIDE SEQUENCE [LARGE SCALE GENOMIC DNA]</scope>
    <source>
        <strain evidence="7 8">RK1</strain>
    </source>
</reference>
<dbReference type="Gene3D" id="1.20.1420.30">
    <property type="entry name" value="NCX, central ion-binding region"/>
    <property type="match status" value="1"/>
</dbReference>
<feature type="transmembrane region" description="Helical" evidence="5">
    <location>
        <begin position="253"/>
        <end position="270"/>
    </location>
</feature>
<dbReference type="STRING" id="1477437.SAMN05444682_11725"/>
<keyword evidence="2 5" id="KW-0812">Transmembrane</keyword>
<dbReference type="EMBL" id="FOQO01000017">
    <property type="protein sequence ID" value="SFJ95093.1"/>
    <property type="molecule type" value="Genomic_DNA"/>
</dbReference>
<evidence type="ECO:0000256" key="1">
    <source>
        <dbReference type="ARBA" id="ARBA00004141"/>
    </source>
</evidence>
<evidence type="ECO:0000256" key="3">
    <source>
        <dbReference type="ARBA" id="ARBA00022989"/>
    </source>
</evidence>
<feature type="transmembrane region" description="Helical" evidence="5">
    <location>
        <begin position="74"/>
        <end position="93"/>
    </location>
</feature>
<feature type="transmembrane region" description="Helical" evidence="5">
    <location>
        <begin position="214"/>
        <end position="241"/>
    </location>
</feature>
<dbReference type="InterPro" id="IPR044880">
    <property type="entry name" value="NCX_ion-bd_dom_sf"/>
</dbReference>
<dbReference type="GO" id="GO:0016020">
    <property type="term" value="C:membrane"/>
    <property type="evidence" value="ECO:0007669"/>
    <property type="project" value="UniProtKB-SubCell"/>
</dbReference>
<sequence>MELEFGITLTIIVFIIASGTIWYFCTKLSDIVDFIDAEFKLGSAFGGTLILAVVTNLPEIAITTNGALKGDVGLATGNILGGIAMQSVLLVLFDFASRKQPKPLSTLTSSETSILQGLFLVAILTMVVIGHQFRPSLLLARITPPEVFIGFIWILSIFAMKKFQKNNPVPPKDKPKIAFTRTSALIWLSVVSAIVLVFGVLLEATSSAIASHYQINGVIFGATILALVTSLPEISGGLAFVRNQSYQPIISDIFGGNVFLPVLFIPATLITNNAVLPSADNVNIYLTGVAMLITLIFLSGMLIKSNKRYGGVGTDSWIAVGVYVIAMIGLFYL</sequence>